<dbReference type="Pfam" id="PF05678">
    <property type="entry name" value="VQ"/>
    <property type="match status" value="1"/>
</dbReference>
<dbReference type="InterPro" id="IPR039609">
    <property type="entry name" value="VQ_15/22"/>
</dbReference>
<evidence type="ECO:0000313" key="3">
    <source>
        <dbReference type="EMBL" id="VFQ78980.1"/>
    </source>
</evidence>
<protein>
    <recommendedName>
        <fullName evidence="2">VQ domain-containing protein</fullName>
    </recommendedName>
</protein>
<evidence type="ECO:0000256" key="1">
    <source>
        <dbReference type="SAM" id="MobiDB-lite"/>
    </source>
</evidence>
<dbReference type="AlphaFoldDB" id="A0A484LR18"/>
<dbReference type="PANTHER" id="PTHR33179">
    <property type="entry name" value="VQ MOTIF-CONTAINING PROTEIN"/>
    <property type="match status" value="1"/>
</dbReference>
<sequence>MDSGNSSSGGGGGGDNEEYDSSRGGEDPISGYFIYHFESNAGSQLFLSSIPPALSSPYFDNNQQHDLIGPGPSLSGLLFGGSEPGFATGLADFVPNPTSSSSPILVGARQENGHFLDPSSSAQPAVENPGPGSGSAAPKNPKKRSRASRRAPTTVLATDIANFRQMVQEFTGIPADPFARRLDLFSAAASPSALMRPAHFDGPPLLRPSSSAAQSPGLLFNTGSGSNPSTNNTNNLGITTQDEPDLLHHPLLQSGNQEPILKSNQTEDRSS</sequence>
<proteinExistence type="predicted"/>
<feature type="domain" description="VQ" evidence="2">
    <location>
        <begin position="150"/>
        <end position="177"/>
    </location>
</feature>
<gene>
    <name evidence="3" type="ORF">CCAM_LOCUS20756</name>
</gene>
<feature type="compositionally biased region" description="Low complexity" evidence="1">
    <location>
        <begin position="221"/>
        <end position="237"/>
    </location>
</feature>
<dbReference type="OrthoDB" id="780193at2759"/>
<dbReference type="PANTHER" id="PTHR33179:SF4">
    <property type="entry name" value="VQ MOTIF-CONTAINING PROTEIN"/>
    <property type="match status" value="1"/>
</dbReference>
<organism evidence="3 4">
    <name type="scientific">Cuscuta campestris</name>
    <dbReference type="NCBI Taxonomy" id="132261"/>
    <lineage>
        <taxon>Eukaryota</taxon>
        <taxon>Viridiplantae</taxon>
        <taxon>Streptophyta</taxon>
        <taxon>Embryophyta</taxon>
        <taxon>Tracheophyta</taxon>
        <taxon>Spermatophyta</taxon>
        <taxon>Magnoliopsida</taxon>
        <taxon>eudicotyledons</taxon>
        <taxon>Gunneridae</taxon>
        <taxon>Pentapetalae</taxon>
        <taxon>asterids</taxon>
        <taxon>lamiids</taxon>
        <taxon>Solanales</taxon>
        <taxon>Convolvulaceae</taxon>
        <taxon>Cuscuteae</taxon>
        <taxon>Cuscuta</taxon>
        <taxon>Cuscuta subgen. Grammica</taxon>
        <taxon>Cuscuta sect. Cleistogrammica</taxon>
    </lineage>
</organism>
<dbReference type="InterPro" id="IPR008889">
    <property type="entry name" value="VQ"/>
</dbReference>
<feature type="region of interest" description="Disordered" evidence="1">
    <location>
        <begin position="112"/>
        <end position="153"/>
    </location>
</feature>
<keyword evidence="4" id="KW-1185">Reference proteome</keyword>
<evidence type="ECO:0000313" key="4">
    <source>
        <dbReference type="Proteomes" id="UP000595140"/>
    </source>
</evidence>
<dbReference type="EMBL" id="OOIL02001890">
    <property type="protein sequence ID" value="VFQ78980.1"/>
    <property type="molecule type" value="Genomic_DNA"/>
</dbReference>
<feature type="region of interest" description="Disordered" evidence="1">
    <location>
        <begin position="1"/>
        <end position="25"/>
    </location>
</feature>
<reference evidence="3 4" key="1">
    <citation type="submission" date="2018-04" db="EMBL/GenBank/DDBJ databases">
        <authorList>
            <person name="Vogel A."/>
        </authorList>
    </citation>
    <scope>NUCLEOTIDE SEQUENCE [LARGE SCALE GENOMIC DNA]</scope>
</reference>
<dbReference type="Proteomes" id="UP000595140">
    <property type="component" value="Unassembled WGS sequence"/>
</dbReference>
<evidence type="ECO:0000259" key="2">
    <source>
        <dbReference type="Pfam" id="PF05678"/>
    </source>
</evidence>
<feature type="compositionally biased region" description="Basic residues" evidence="1">
    <location>
        <begin position="140"/>
        <end position="149"/>
    </location>
</feature>
<accession>A0A484LR18</accession>
<feature type="region of interest" description="Disordered" evidence="1">
    <location>
        <begin position="205"/>
        <end position="271"/>
    </location>
</feature>
<name>A0A484LR18_9ASTE</name>